<dbReference type="AlphaFoldDB" id="A0A179UW80"/>
<dbReference type="InterPro" id="IPR011008">
    <property type="entry name" value="Dimeric_a/b-barrel"/>
</dbReference>
<accession>A0A179UW80</accession>
<dbReference type="STRING" id="559298.A0A179UW80"/>
<keyword evidence="3" id="KW-1185">Reference proteome</keyword>
<dbReference type="Gene3D" id="3.30.70.1060">
    <property type="entry name" value="Dimeric alpha+beta barrel"/>
    <property type="match status" value="1"/>
</dbReference>
<dbReference type="VEuPathDB" id="FungiDB:BDBG_06855"/>
<proteinExistence type="predicted"/>
<dbReference type="Proteomes" id="UP000002038">
    <property type="component" value="Unassembled WGS sequence"/>
</dbReference>
<dbReference type="InterPro" id="IPR005545">
    <property type="entry name" value="YCII"/>
</dbReference>
<protein>
    <recommendedName>
        <fullName evidence="1">YCII-related domain-containing protein</fullName>
    </recommendedName>
</protein>
<dbReference type="InterPro" id="IPR051807">
    <property type="entry name" value="Sec-metab_biosynth-assoc"/>
</dbReference>
<reference evidence="3" key="1">
    <citation type="journal article" date="2015" name="PLoS Genet.">
        <title>The dynamic genome and transcriptome of the human fungal pathogen Blastomyces and close relative Emmonsia.</title>
        <authorList>
            <person name="Munoz J.F."/>
            <person name="Gauthier G.M."/>
            <person name="Desjardins C.A."/>
            <person name="Gallo J.E."/>
            <person name="Holder J."/>
            <person name="Sullivan T.D."/>
            <person name="Marty A.J."/>
            <person name="Carmen J.C."/>
            <person name="Chen Z."/>
            <person name="Ding L."/>
            <person name="Gujja S."/>
            <person name="Magrini V."/>
            <person name="Misas E."/>
            <person name="Mitreva M."/>
            <person name="Priest M."/>
            <person name="Saif S."/>
            <person name="Whiston E.A."/>
            <person name="Young S."/>
            <person name="Zeng Q."/>
            <person name="Goldman W.E."/>
            <person name="Mardis E.R."/>
            <person name="Taylor J.W."/>
            <person name="McEwen J.G."/>
            <person name="Clay O.K."/>
            <person name="Klein B.S."/>
            <person name="Cuomo C.A."/>
        </authorList>
    </citation>
    <scope>NUCLEOTIDE SEQUENCE [LARGE SCALE GENOMIC DNA]</scope>
    <source>
        <strain evidence="3">SLH14081</strain>
    </source>
</reference>
<feature type="domain" description="YCII-related" evidence="1">
    <location>
        <begin position="57"/>
        <end position="143"/>
    </location>
</feature>
<evidence type="ECO:0000313" key="2">
    <source>
        <dbReference type="EMBL" id="OAT11347.1"/>
    </source>
</evidence>
<dbReference type="KEGG" id="bgh:BDBG_06855"/>
<dbReference type="RefSeq" id="XP_002622737.1">
    <property type="nucleotide sequence ID" value="XM_002622691.2"/>
</dbReference>
<dbReference type="SUPFAM" id="SSF54909">
    <property type="entry name" value="Dimeric alpha+beta barrel"/>
    <property type="match status" value="1"/>
</dbReference>
<dbReference type="GeneID" id="8502878"/>
<dbReference type="EMBL" id="GG657463">
    <property type="protein sequence ID" value="OAT11347.1"/>
    <property type="molecule type" value="Genomic_DNA"/>
</dbReference>
<dbReference type="PANTHER" id="PTHR33606">
    <property type="entry name" value="PROTEIN YCII"/>
    <property type="match status" value="1"/>
</dbReference>
<evidence type="ECO:0000313" key="3">
    <source>
        <dbReference type="Proteomes" id="UP000002038"/>
    </source>
</evidence>
<gene>
    <name evidence="2" type="ORF">BDBG_06855</name>
</gene>
<dbReference type="PANTHER" id="PTHR33606:SF3">
    <property type="entry name" value="PROTEIN YCII"/>
    <property type="match status" value="1"/>
</dbReference>
<dbReference type="Pfam" id="PF03795">
    <property type="entry name" value="YCII"/>
    <property type="match status" value="1"/>
</dbReference>
<evidence type="ECO:0000259" key="1">
    <source>
        <dbReference type="Pfam" id="PF03795"/>
    </source>
</evidence>
<organism evidence="2 3">
    <name type="scientific">Blastomyces gilchristii (strain SLH14081)</name>
    <name type="common">Blastomyces dermatitidis</name>
    <dbReference type="NCBI Taxonomy" id="559298"/>
    <lineage>
        <taxon>Eukaryota</taxon>
        <taxon>Fungi</taxon>
        <taxon>Dikarya</taxon>
        <taxon>Ascomycota</taxon>
        <taxon>Pezizomycotina</taxon>
        <taxon>Eurotiomycetes</taxon>
        <taxon>Eurotiomycetidae</taxon>
        <taxon>Onygenales</taxon>
        <taxon>Ajellomycetaceae</taxon>
        <taxon>Blastomyces</taxon>
    </lineage>
</organism>
<dbReference type="OrthoDB" id="5519740at2759"/>
<sequence>MAARNPLIFLNRRCGFQHLYQYQHRITAAKYLPATLVCSHTTANHRNMASTTKAKNEYMVIVPDKEGALQKRIEVRSAHLANLQPILDSGFLKLGGAMLESHPEEGQTPTMKGSMLIVVAESPEAIREQLSKDIYATSGVWDIDNMQITPFKSAIRLPL</sequence>
<name>A0A179UW80_BLAGS</name>